<dbReference type="Proteomes" id="UP000035762">
    <property type="component" value="Unassembled WGS sequence"/>
</dbReference>
<accession>A0A090N6Q7</accession>
<reference evidence="2 3" key="1">
    <citation type="journal article" date="2014" name="Genome Announc.">
        <title>Genome Sequence of Afipia felis Strain 76713, Isolated in Hospital Water Using an Amoeba Co-Culture Procedure.</title>
        <authorList>
            <person name="Benamar S."/>
            <person name="La Scola B."/>
            <person name="Croce O."/>
        </authorList>
    </citation>
    <scope>NUCLEOTIDE SEQUENCE [LARGE SCALE GENOMIC DNA]</scope>
    <source>
        <strain evidence="2 3">76713</strain>
    </source>
</reference>
<evidence type="ECO:0000313" key="3">
    <source>
        <dbReference type="Proteomes" id="UP000035762"/>
    </source>
</evidence>
<organism evidence="2 3">
    <name type="scientific">Afipia felis</name>
    <name type="common">Cat scratch disease bacillus</name>
    <dbReference type="NCBI Taxonomy" id="1035"/>
    <lineage>
        <taxon>Bacteria</taxon>
        <taxon>Pseudomonadati</taxon>
        <taxon>Pseudomonadota</taxon>
        <taxon>Alphaproteobacteria</taxon>
        <taxon>Hyphomicrobiales</taxon>
        <taxon>Nitrobacteraceae</taxon>
        <taxon>Afipia</taxon>
    </lineage>
</organism>
<protein>
    <recommendedName>
        <fullName evidence="4">Transposase</fullName>
    </recommendedName>
</protein>
<proteinExistence type="predicted"/>
<dbReference type="EMBL" id="CCAZ020000001">
    <property type="protein sequence ID" value="CEG07273.1"/>
    <property type="molecule type" value="Genomic_DNA"/>
</dbReference>
<feature type="region of interest" description="Disordered" evidence="1">
    <location>
        <begin position="37"/>
        <end position="57"/>
    </location>
</feature>
<keyword evidence="3" id="KW-1185">Reference proteome</keyword>
<evidence type="ECO:0008006" key="4">
    <source>
        <dbReference type="Google" id="ProtNLM"/>
    </source>
</evidence>
<comment type="caution">
    <text evidence="2">The sequence shown here is derived from an EMBL/GenBank/DDBJ whole genome shotgun (WGS) entry which is preliminary data.</text>
</comment>
<evidence type="ECO:0000313" key="2">
    <source>
        <dbReference type="EMBL" id="CEG07273.1"/>
    </source>
</evidence>
<evidence type="ECO:0000256" key="1">
    <source>
        <dbReference type="SAM" id="MobiDB-lite"/>
    </source>
</evidence>
<dbReference type="STRING" id="1035.BN961_00660"/>
<sequence>MLRQPLFRRRIGQGLDAPRRGVHLLGSLQRIAAVDEQSRIADRHHRKPGRTGEAAQPGEALLGGRNVFVLLTVAAWNNEPGQTSLHDFLAESRQPRRKRGASFRFVEILKLGLEHQQPSKRSLARTMLCKLTRLKRKASAGTIDGICAFHSLTGEVSAWKYSTGQGG</sequence>
<gene>
    <name evidence="2" type="ORF">BN961_00660</name>
</gene>
<dbReference type="AlphaFoldDB" id="A0A090N6Q7"/>
<name>A0A090N6Q7_AFIFE</name>